<evidence type="ECO:0000313" key="1">
    <source>
        <dbReference type="EMBL" id="GAA0207537.1"/>
    </source>
</evidence>
<reference evidence="2" key="1">
    <citation type="journal article" date="2019" name="Int. J. Syst. Evol. Microbiol.">
        <title>The Global Catalogue of Microorganisms (GCM) 10K type strain sequencing project: providing services to taxonomists for standard genome sequencing and annotation.</title>
        <authorList>
            <consortium name="The Broad Institute Genomics Platform"/>
            <consortium name="The Broad Institute Genome Sequencing Center for Infectious Disease"/>
            <person name="Wu L."/>
            <person name="Ma J."/>
        </authorList>
    </citation>
    <scope>NUCLEOTIDE SEQUENCE [LARGE SCALE GENOMIC DNA]</scope>
    <source>
        <strain evidence="2">JCM 8542</strain>
    </source>
</reference>
<dbReference type="Proteomes" id="UP001500399">
    <property type="component" value="Unassembled WGS sequence"/>
</dbReference>
<proteinExistence type="predicted"/>
<protein>
    <submittedName>
        <fullName evidence="1">Uncharacterized protein</fullName>
    </submittedName>
</protein>
<name>A0ABP3CJH4_9FIRM</name>
<comment type="caution">
    <text evidence="1">The sequence shown here is derived from an EMBL/GenBank/DDBJ whole genome shotgun (WGS) entry which is preliminary data.</text>
</comment>
<sequence length="87" mass="9650">MRIFVRGALIGLVAAAPDGFHLDLKKFSRYLVASIEDVGTALHELEAEGSLLYEQEDNDISVWASSYTEENVEHRIGFRRVPSVGEG</sequence>
<keyword evidence="2" id="KW-1185">Reference proteome</keyword>
<evidence type="ECO:0000313" key="2">
    <source>
        <dbReference type="Proteomes" id="UP001500399"/>
    </source>
</evidence>
<dbReference type="RefSeq" id="WP_304987237.1">
    <property type="nucleotide sequence ID" value="NZ_BAAACR010000005.1"/>
</dbReference>
<accession>A0ABP3CJH4</accession>
<gene>
    <name evidence="1" type="ORF">GCM10008919_08470</name>
</gene>
<organism evidence="1 2">
    <name type="scientific">Selenomonas dianae</name>
    <dbReference type="NCBI Taxonomy" id="135079"/>
    <lineage>
        <taxon>Bacteria</taxon>
        <taxon>Bacillati</taxon>
        <taxon>Bacillota</taxon>
        <taxon>Negativicutes</taxon>
        <taxon>Selenomonadales</taxon>
        <taxon>Selenomonadaceae</taxon>
        <taxon>Selenomonas</taxon>
    </lineage>
</organism>
<dbReference type="EMBL" id="BAAACR010000005">
    <property type="protein sequence ID" value="GAA0207537.1"/>
    <property type="molecule type" value="Genomic_DNA"/>
</dbReference>